<dbReference type="GO" id="GO:0005886">
    <property type="term" value="C:plasma membrane"/>
    <property type="evidence" value="ECO:0007669"/>
    <property type="project" value="UniProtKB-SubCell"/>
</dbReference>
<keyword evidence="9 10" id="KW-0131">Cell cycle</keyword>
<name>A0A538TVZ5_UNCEI</name>
<evidence type="ECO:0000256" key="3">
    <source>
        <dbReference type="ARBA" id="ARBA00021907"/>
    </source>
</evidence>
<keyword evidence="6 11" id="KW-0812">Transmembrane</keyword>
<dbReference type="InterPro" id="IPR040690">
    <property type="entry name" value="FtsX_ECD"/>
</dbReference>
<evidence type="ECO:0000256" key="5">
    <source>
        <dbReference type="ARBA" id="ARBA00022618"/>
    </source>
</evidence>
<dbReference type="PIRSF" id="PIRSF003097">
    <property type="entry name" value="FtsX"/>
    <property type="match status" value="1"/>
</dbReference>
<reference evidence="14 15" key="1">
    <citation type="journal article" date="2019" name="Nat. Microbiol.">
        <title>Mediterranean grassland soil C-N compound turnover is dependent on rainfall and depth, and is mediated by genomically divergent microorganisms.</title>
        <authorList>
            <person name="Diamond S."/>
            <person name="Andeer P.F."/>
            <person name="Li Z."/>
            <person name="Crits-Christoph A."/>
            <person name="Burstein D."/>
            <person name="Anantharaman K."/>
            <person name="Lane K.R."/>
            <person name="Thomas B.C."/>
            <person name="Pan C."/>
            <person name="Northen T.R."/>
            <person name="Banfield J.F."/>
        </authorList>
    </citation>
    <scope>NUCLEOTIDE SEQUENCE [LARGE SCALE GENOMIC DNA]</scope>
    <source>
        <strain evidence="14">WS_8</strain>
    </source>
</reference>
<organism evidence="14 15">
    <name type="scientific">Eiseniibacteriota bacterium</name>
    <dbReference type="NCBI Taxonomy" id="2212470"/>
    <lineage>
        <taxon>Bacteria</taxon>
        <taxon>Candidatus Eiseniibacteriota</taxon>
    </lineage>
</organism>
<evidence type="ECO:0000256" key="7">
    <source>
        <dbReference type="ARBA" id="ARBA00022989"/>
    </source>
</evidence>
<comment type="similarity">
    <text evidence="2 10">Belongs to the ABC-4 integral membrane protein family. FtsX subfamily.</text>
</comment>
<evidence type="ECO:0000256" key="4">
    <source>
        <dbReference type="ARBA" id="ARBA00022475"/>
    </source>
</evidence>
<dbReference type="GO" id="GO:0051301">
    <property type="term" value="P:cell division"/>
    <property type="evidence" value="ECO:0007669"/>
    <property type="project" value="UniProtKB-KW"/>
</dbReference>
<feature type="domain" description="FtsX extracellular" evidence="13">
    <location>
        <begin position="56"/>
        <end position="148"/>
    </location>
</feature>
<evidence type="ECO:0000313" key="14">
    <source>
        <dbReference type="EMBL" id="TMQ67803.1"/>
    </source>
</evidence>
<dbReference type="InterPro" id="IPR004513">
    <property type="entry name" value="FtsX"/>
</dbReference>
<keyword evidence="8 10" id="KW-0472">Membrane</keyword>
<comment type="caution">
    <text evidence="14">The sequence shown here is derived from an EMBL/GenBank/DDBJ whole genome shotgun (WGS) entry which is preliminary data.</text>
</comment>
<keyword evidence="5 10" id="KW-0132">Cell division</keyword>
<keyword evidence="7 11" id="KW-1133">Transmembrane helix</keyword>
<evidence type="ECO:0000256" key="6">
    <source>
        <dbReference type="ARBA" id="ARBA00022692"/>
    </source>
</evidence>
<evidence type="ECO:0000256" key="8">
    <source>
        <dbReference type="ARBA" id="ARBA00023136"/>
    </source>
</evidence>
<evidence type="ECO:0000256" key="11">
    <source>
        <dbReference type="SAM" id="Phobius"/>
    </source>
</evidence>
<evidence type="ECO:0000256" key="1">
    <source>
        <dbReference type="ARBA" id="ARBA00004651"/>
    </source>
</evidence>
<feature type="transmembrane region" description="Helical" evidence="11">
    <location>
        <begin position="255"/>
        <end position="276"/>
    </location>
</feature>
<feature type="domain" description="ABC3 transporter permease C-terminal" evidence="12">
    <location>
        <begin position="170"/>
        <end position="281"/>
    </location>
</feature>
<dbReference type="Pfam" id="PF02687">
    <property type="entry name" value="FtsX"/>
    <property type="match status" value="1"/>
</dbReference>
<keyword evidence="4 10" id="KW-1003">Cell membrane</keyword>
<accession>A0A538TVZ5</accession>
<feature type="transmembrane region" description="Helical" evidence="11">
    <location>
        <begin position="165"/>
        <end position="185"/>
    </location>
</feature>
<dbReference type="PANTHER" id="PTHR47755">
    <property type="entry name" value="CELL DIVISION PROTEIN FTSX"/>
    <property type="match status" value="1"/>
</dbReference>
<gene>
    <name evidence="14" type="ORF">E6K78_03470</name>
</gene>
<evidence type="ECO:0000259" key="13">
    <source>
        <dbReference type="Pfam" id="PF18075"/>
    </source>
</evidence>
<dbReference type="PANTHER" id="PTHR47755:SF1">
    <property type="entry name" value="CELL DIVISION PROTEIN FTSX"/>
    <property type="match status" value="1"/>
</dbReference>
<evidence type="ECO:0000259" key="12">
    <source>
        <dbReference type="Pfam" id="PF02687"/>
    </source>
</evidence>
<feature type="transmembrane region" description="Helical" evidence="11">
    <location>
        <begin position="224"/>
        <end position="243"/>
    </location>
</feature>
<dbReference type="Gene3D" id="3.30.70.3040">
    <property type="match status" value="1"/>
</dbReference>
<dbReference type="Proteomes" id="UP000316609">
    <property type="component" value="Unassembled WGS sequence"/>
</dbReference>
<evidence type="ECO:0000256" key="2">
    <source>
        <dbReference type="ARBA" id="ARBA00007379"/>
    </source>
</evidence>
<evidence type="ECO:0000256" key="10">
    <source>
        <dbReference type="PIRNR" id="PIRNR003097"/>
    </source>
</evidence>
<proteinExistence type="inferred from homology"/>
<dbReference type="EMBL" id="VBOY01000030">
    <property type="protein sequence ID" value="TMQ67803.1"/>
    <property type="molecule type" value="Genomic_DNA"/>
</dbReference>
<evidence type="ECO:0000313" key="15">
    <source>
        <dbReference type="Proteomes" id="UP000316609"/>
    </source>
</evidence>
<dbReference type="AlphaFoldDB" id="A0A538TVZ5"/>
<dbReference type="Pfam" id="PF18075">
    <property type="entry name" value="FtsX_ECD"/>
    <property type="match status" value="1"/>
</dbReference>
<dbReference type="InterPro" id="IPR003838">
    <property type="entry name" value="ABC3_permease_C"/>
</dbReference>
<feature type="transmembrane region" description="Helical" evidence="11">
    <location>
        <begin position="20"/>
        <end position="41"/>
    </location>
</feature>
<protein>
    <recommendedName>
        <fullName evidence="3 10">Cell division protein FtsX</fullName>
    </recommendedName>
</protein>
<comment type="subcellular location">
    <subcellularLocation>
        <location evidence="1">Cell membrane</location>
        <topology evidence="1">Multi-pass membrane protein</topology>
    </subcellularLocation>
</comment>
<evidence type="ECO:0000256" key="9">
    <source>
        <dbReference type="ARBA" id="ARBA00023306"/>
    </source>
</evidence>
<sequence>MLGFYVREAGRSFRQHRGLAYTAILSLTAALTLAGLLLLLTHNARVGLARMGDRREMVVYLRDDLSASQRDLLIGRLTDLYGNVRWVSKEQAWQEFARELGDPNLLEAVPDNPLPSSLHITLKPELLSPDAMETAARQISQFPEVEDVRYGAEWVRRLDQFGASLFRGTIIILVTVALAIVFILYNTIRLTVLARRPQVEIMSRLGASDRFIAMPFVLEATFEAAFAAALALGIVFGIQQAVAGRVVGIVFVPPWMALGFLGAAMACAWLAAVLALSRVMHAVGP</sequence>